<dbReference type="RefSeq" id="WP_212658902.1">
    <property type="nucleotide sequence ID" value="NZ_JAGXTP010000001.1"/>
</dbReference>
<reference evidence="1" key="1">
    <citation type="submission" date="2021-04" db="EMBL/GenBank/DDBJ databases">
        <title>Devosia litorisediminis sp. nov., isolated from a sand dune.</title>
        <authorList>
            <person name="Park S."/>
            <person name="Yoon J.-H."/>
        </authorList>
    </citation>
    <scope>NUCLEOTIDE SEQUENCE</scope>
    <source>
        <strain evidence="1">BSSL-BM10</strain>
    </source>
</reference>
<dbReference type="InterPro" id="IPR043129">
    <property type="entry name" value="ATPase_NBD"/>
</dbReference>
<sequence length="401" mass="43212">MQKDSETTDINPMSRGVAQSGVRITNERAVLTLLALNPGASNADVARLSGLGPQTTSRIVAELESRALVIRGEVLRGRRGQPATPLFLNPHGAVAIGIEVGWRHFEVLVIEMSGKTLASVRRSYAYPDASTLFSDIAAEVATIRSGLTDVQRSRLAGIGVASPSHIGRNIGLVEAPEEQAALWRDIDLVERIAKDVDLPVHWYNDGNAACWSEVIAHAAPWPRGLAYFQVGTFVGGGLVANGELWEGEGHAANLGSILICDDEGNLTFVHLVASIMALQHMLTKAGMDVPTGSPFNWDWDALEPVATQWLDKAGSALAKAIINTRAVIEVDEAIVDGIMPRDIVERLHERVVHHLHLLPSLTADHPAVEMGCMGASAAARGAAQLILFQRFFSRAWKLFST</sequence>
<name>A0A942IEA3_9HYPH</name>
<dbReference type="CDD" id="cd23763">
    <property type="entry name" value="ASKHA_ATPase_ROK"/>
    <property type="match status" value="1"/>
</dbReference>
<dbReference type="Gene3D" id="3.30.420.40">
    <property type="match status" value="2"/>
</dbReference>
<proteinExistence type="predicted"/>
<evidence type="ECO:0000313" key="1">
    <source>
        <dbReference type="EMBL" id="MBS3849429.1"/>
    </source>
</evidence>
<dbReference type="EMBL" id="JAGXTP010000001">
    <property type="protein sequence ID" value="MBS3849429.1"/>
    <property type="molecule type" value="Genomic_DNA"/>
</dbReference>
<dbReference type="SUPFAM" id="SSF46785">
    <property type="entry name" value="Winged helix' DNA-binding domain"/>
    <property type="match status" value="1"/>
</dbReference>
<dbReference type="Pfam" id="PF00480">
    <property type="entry name" value="ROK"/>
    <property type="match status" value="1"/>
</dbReference>
<keyword evidence="2" id="KW-1185">Reference proteome</keyword>
<gene>
    <name evidence="1" type="ORF">KD146_12040</name>
</gene>
<dbReference type="AlphaFoldDB" id="A0A942IEA3"/>
<dbReference type="InterPro" id="IPR036388">
    <property type="entry name" value="WH-like_DNA-bd_sf"/>
</dbReference>
<dbReference type="Gene3D" id="1.10.10.10">
    <property type="entry name" value="Winged helix-like DNA-binding domain superfamily/Winged helix DNA-binding domain"/>
    <property type="match status" value="1"/>
</dbReference>
<protein>
    <submittedName>
        <fullName evidence="1">ROK family transcriptional regulator</fullName>
    </submittedName>
</protein>
<accession>A0A942IEA3</accession>
<dbReference type="PANTHER" id="PTHR18964:SF169">
    <property type="entry name" value="N-ACETYLMANNOSAMINE KINASE"/>
    <property type="match status" value="1"/>
</dbReference>
<dbReference type="InterPro" id="IPR036390">
    <property type="entry name" value="WH_DNA-bd_sf"/>
</dbReference>
<evidence type="ECO:0000313" key="2">
    <source>
        <dbReference type="Proteomes" id="UP000678281"/>
    </source>
</evidence>
<dbReference type="Proteomes" id="UP000678281">
    <property type="component" value="Unassembled WGS sequence"/>
</dbReference>
<organism evidence="1 2">
    <name type="scientific">Devosia litorisediminis</name>
    <dbReference type="NCBI Taxonomy" id="2829817"/>
    <lineage>
        <taxon>Bacteria</taxon>
        <taxon>Pseudomonadati</taxon>
        <taxon>Pseudomonadota</taxon>
        <taxon>Alphaproteobacteria</taxon>
        <taxon>Hyphomicrobiales</taxon>
        <taxon>Devosiaceae</taxon>
        <taxon>Devosia</taxon>
    </lineage>
</organism>
<comment type="caution">
    <text evidence="1">The sequence shown here is derived from an EMBL/GenBank/DDBJ whole genome shotgun (WGS) entry which is preliminary data.</text>
</comment>
<dbReference type="SUPFAM" id="SSF53067">
    <property type="entry name" value="Actin-like ATPase domain"/>
    <property type="match status" value="1"/>
</dbReference>
<dbReference type="GO" id="GO:0019262">
    <property type="term" value="P:N-acetylneuraminate catabolic process"/>
    <property type="evidence" value="ECO:0007669"/>
    <property type="project" value="TreeGrafter"/>
</dbReference>
<dbReference type="InterPro" id="IPR000600">
    <property type="entry name" value="ROK"/>
</dbReference>
<dbReference type="GO" id="GO:0009384">
    <property type="term" value="F:N-acylmannosamine kinase activity"/>
    <property type="evidence" value="ECO:0007669"/>
    <property type="project" value="TreeGrafter"/>
</dbReference>
<dbReference type="PANTHER" id="PTHR18964">
    <property type="entry name" value="ROK (REPRESSOR, ORF, KINASE) FAMILY"/>
    <property type="match status" value="1"/>
</dbReference>
<dbReference type="Pfam" id="PF13412">
    <property type="entry name" value="HTH_24"/>
    <property type="match status" value="1"/>
</dbReference>